<protein>
    <submittedName>
        <fullName evidence="1">2,3-bisphosphoglycerate-dependent phosphoglycerate mutase</fullName>
    </submittedName>
</protein>
<gene>
    <name evidence="1" type="ORF">LY28_03520</name>
</gene>
<dbReference type="InterPro" id="IPR013078">
    <property type="entry name" value="His_Pase_superF_clade-1"/>
</dbReference>
<dbReference type="OrthoDB" id="9781415at2"/>
<dbReference type="InterPro" id="IPR050275">
    <property type="entry name" value="PGM_Phosphatase"/>
</dbReference>
<dbReference type="PANTHER" id="PTHR48100">
    <property type="entry name" value="BROAD-SPECIFICITY PHOSPHATASE YOR283W-RELATED"/>
    <property type="match status" value="1"/>
</dbReference>
<dbReference type="PANTHER" id="PTHR48100:SF59">
    <property type="entry name" value="ADENOSYLCOBALAMIN_ALPHA-RIBAZOLE PHOSPHATASE"/>
    <property type="match status" value="1"/>
</dbReference>
<proteinExistence type="predicted"/>
<comment type="caution">
    <text evidence="1">The sequence shown here is derived from an EMBL/GenBank/DDBJ whole genome shotgun (WGS) entry which is preliminary data.</text>
</comment>
<dbReference type="CDD" id="cd07067">
    <property type="entry name" value="HP_PGM_like"/>
    <property type="match status" value="1"/>
</dbReference>
<dbReference type="Pfam" id="PF00300">
    <property type="entry name" value="His_Phos_1"/>
    <property type="match status" value="1"/>
</dbReference>
<dbReference type="EMBL" id="QKMR01000029">
    <property type="protein sequence ID" value="PYG84899.1"/>
    <property type="molecule type" value="Genomic_DNA"/>
</dbReference>
<dbReference type="RefSeq" id="WP_110463471.1">
    <property type="nucleotide sequence ID" value="NZ_QKMR01000029.1"/>
</dbReference>
<reference evidence="1 2" key="1">
    <citation type="submission" date="2018-06" db="EMBL/GenBank/DDBJ databases">
        <title>Genomic Encyclopedia of Type Strains, Phase I: the one thousand microbial genomes (KMG-I) project.</title>
        <authorList>
            <person name="Kyrpides N."/>
        </authorList>
    </citation>
    <scope>NUCLEOTIDE SEQUENCE [LARGE SCALE GENOMIC DNA]</scope>
    <source>
        <strain evidence="1 2">DSM 19573</strain>
    </source>
</reference>
<dbReference type="Gene3D" id="3.40.50.1240">
    <property type="entry name" value="Phosphoglycerate mutase-like"/>
    <property type="match status" value="1"/>
</dbReference>
<dbReference type="GO" id="GO:0016791">
    <property type="term" value="F:phosphatase activity"/>
    <property type="evidence" value="ECO:0007669"/>
    <property type="project" value="TreeGrafter"/>
</dbReference>
<keyword evidence="2" id="KW-1185">Reference proteome</keyword>
<dbReference type="InterPro" id="IPR029033">
    <property type="entry name" value="His_PPase_superfam"/>
</dbReference>
<dbReference type="GO" id="GO:0005737">
    <property type="term" value="C:cytoplasm"/>
    <property type="evidence" value="ECO:0007669"/>
    <property type="project" value="TreeGrafter"/>
</dbReference>
<evidence type="ECO:0000313" key="1">
    <source>
        <dbReference type="EMBL" id="PYG84899.1"/>
    </source>
</evidence>
<dbReference type="SUPFAM" id="SSF53254">
    <property type="entry name" value="Phosphoglycerate mutase-like"/>
    <property type="match status" value="1"/>
</dbReference>
<dbReference type="SMART" id="SM00855">
    <property type="entry name" value="PGAM"/>
    <property type="match status" value="1"/>
</dbReference>
<sequence>MTNIYFVRHAQSDYTVHDDMKRPLTKKGMCDRALVSEFLESKGVSVVISSPYKRAYDTVAEFAQLNNLAIICMDKFKERQIADIWINDFDAYSRAQWSDFSYKLSSGESLGDVQSRNIEALCEVLETYPNETIVVGTHGTALSTIVNYFDKTFTYENFAAIVGLMPWIVHFQFDGNTCVHIDSINPFDL</sequence>
<name>A0A318XJ74_9FIRM</name>
<dbReference type="Proteomes" id="UP000248132">
    <property type="component" value="Unassembled WGS sequence"/>
</dbReference>
<evidence type="ECO:0000313" key="2">
    <source>
        <dbReference type="Proteomes" id="UP000248132"/>
    </source>
</evidence>
<accession>A0A318XJ74</accession>
<dbReference type="AlphaFoldDB" id="A0A318XJ74"/>
<organism evidence="1 2">
    <name type="scientific">Ruminiclostridium sufflavum DSM 19573</name>
    <dbReference type="NCBI Taxonomy" id="1121337"/>
    <lineage>
        <taxon>Bacteria</taxon>
        <taxon>Bacillati</taxon>
        <taxon>Bacillota</taxon>
        <taxon>Clostridia</taxon>
        <taxon>Eubacteriales</taxon>
        <taxon>Oscillospiraceae</taxon>
        <taxon>Ruminiclostridium</taxon>
    </lineage>
</organism>